<dbReference type="RefSeq" id="WP_188755965.1">
    <property type="nucleotide sequence ID" value="NZ_BMJY01000006.1"/>
</dbReference>
<accession>A0A917MME1</accession>
<dbReference type="InterPro" id="IPR037143">
    <property type="entry name" value="4-PPantetheinyl_Trfase_dom_sf"/>
</dbReference>
<dbReference type="GO" id="GO:0000287">
    <property type="term" value="F:magnesium ion binding"/>
    <property type="evidence" value="ECO:0007669"/>
    <property type="project" value="InterPro"/>
</dbReference>
<gene>
    <name evidence="1" type="ORF">GCM10010921_18250</name>
</gene>
<sequence>MGPALVAWAHAHRGTPTEADALLDALGDAQRRRWAGLNGTAASRFLTGRMLLAELIGELAPGHPITLSSRCDRCGGAHGRPRAVAAPVVLSVAYAGPLVVAAAARATEAAAIGVDVEAGDAAQRLPDLDRLFAPAPPPDLRGWTRIEAALKADGRGVRVPPADVRFGPASALSLPGAVIASVPGRAPAIEVATIPGPAEHVLSIAIAPPPRS</sequence>
<organism evidence="1 2">
    <name type="scientific">Microbacterium album</name>
    <dbReference type="NCBI Taxonomy" id="2053191"/>
    <lineage>
        <taxon>Bacteria</taxon>
        <taxon>Bacillati</taxon>
        <taxon>Actinomycetota</taxon>
        <taxon>Actinomycetes</taxon>
        <taxon>Micrococcales</taxon>
        <taxon>Microbacteriaceae</taxon>
        <taxon>Microbacterium</taxon>
    </lineage>
</organism>
<dbReference type="SUPFAM" id="SSF56214">
    <property type="entry name" value="4'-phosphopantetheinyl transferase"/>
    <property type="match status" value="1"/>
</dbReference>
<reference evidence="1" key="2">
    <citation type="submission" date="2020-09" db="EMBL/GenBank/DDBJ databases">
        <authorList>
            <person name="Sun Q."/>
            <person name="Zhou Y."/>
        </authorList>
    </citation>
    <scope>NUCLEOTIDE SEQUENCE</scope>
    <source>
        <strain evidence="1">CGMCC 1.15794</strain>
    </source>
</reference>
<proteinExistence type="predicted"/>
<name>A0A917MME1_9MICO</name>
<keyword evidence="2" id="KW-1185">Reference proteome</keyword>
<evidence type="ECO:0000313" key="2">
    <source>
        <dbReference type="Proteomes" id="UP000657592"/>
    </source>
</evidence>
<dbReference type="Proteomes" id="UP000657592">
    <property type="component" value="Unassembled WGS sequence"/>
</dbReference>
<reference evidence="1" key="1">
    <citation type="journal article" date="2014" name="Int. J. Syst. Evol. Microbiol.">
        <title>Complete genome sequence of Corynebacterium casei LMG S-19264T (=DSM 44701T), isolated from a smear-ripened cheese.</title>
        <authorList>
            <consortium name="US DOE Joint Genome Institute (JGI-PGF)"/>
            <person name="Walter F."/>
            <person name="Albersmeier A."/>
            <person name="Kalinowski J."/>
            <person name="Ruckert C."/>
        </authorList>
    </citation>
    <scope>NUCLEOTIDE SEQUENCE</scope>
    <source>
        <strain evidence="1">CGMCC 1.15794</strain>
    </source>
</reference>
<protein>
    <submittedName>
        <fullName evidence="1">4'-phosphopantetheinyl transferase</fullName>
    </submittedName>
</protein>
<keyword evidence="1" id="KW-0808">Transferase</keyword>
<dbReference type="GO" id="GO:0008897">
    <property type="term" value="F:holo-[acyl-carrier-protein] synthase activity"/>
    <property type="evidence" value="ECO:0007669"/>
    <property type="project" value="InterPro"/>
</dbReference>
<dbReference type="Gene3D" id="3.90.470.20">
    <property type="entry name" value="4'-phosphopantetheinyl transferase domain"/>
    <property type="match status" value="1"/>
</dbReference>
<dbReference type="EMBL" id="BMJY01000006">
    <property type="protein sequence ID" value="GGH43927.1"/>
    <property type="molecule type" value="Genomic_DNA"/>
</dbReference>
<evidence type="ECO:0000313" key="1">
    <source>
        <dbReference type="EMBL" id="GGH43927.1"/>
    </source>
</evidence>
<comment type="caution">
    <text evidence="1">The sequence shown here is derived from an EMBL/GenBank/DDBJ whole genome shotgun (WGS) entry which is preliminary data.</text>
</comment>
<dbReference type="AlphaFoldDB" id="A0A917MME1"/>